<feature type="transmembrane region" description="Helical" evidence="6">
    <location>
        <begin position="16"/>
        <end position="43"/>
    </location>
</feature>
<comment type="similarity">
    <text evidence="2 6">Belongs to the tetraspanin (TM4SF) family.</text>
</comment>
<keyword evidence="3 6" id="KW-0812">Transmembrane</keyword>
<dbReference type="Proteomes" id="UP001307889">
    <property type="component" value="Chromosome 5"/>
</dbReference>
<dbReference type="EMBL" id="AP028913">
    <property type="protein sequence ID" value="BES94596.1"/>
    <property type="molecule type" value="Genomic_DNA"/>
</dbReference>
<accession>A0ABN7AQV4</accession>
<feature type="transmembrane region" description="Helical" evidence="6">
    <location>
        <begin position="49"/>
        <end position="78"/>
    </location>
</feature>
<feature type="transmembrane region" description="Helical" evidence="6">
    <location>
        <begin position="85"/>
        <end position="106"/>
    </location>
</feature>
<evidence type="ECO:0000256" key="5">
    <source>
        <dbReference type="ARBA" id="ARBA00023136"/>
    </source>
</evidence>
<dbReference type="Pfam" id="PF00335">
    <property type="entry name" value="Tetraspanin"/>
    <property type="match status" value="1"/>
</dbReference>
<gene>
    <name evidence="7" type="ORF">NTJ_07405</name>
</gene>
<dbReference type="PIRSF" id="PIRSF002419">
    <property type="entry name" value="Tetraspanin"/>
    <property type="match status" value="1"/>
</dbReference>
<organism evidence="7 8">
    <name type="scientific">Nesidiocoris tenuis</name>
    <dbReference type="NCBI Taxonomy" id="355587"/>
    <lineage>
        <taxon>Eukaryota</taxon>
        <taxon>Metazoa</taxon>
        <taxon>Ecdysozoa</taxon>
        <taxon>Arthropoda</taxon>
        <taxon>Hexapoda</taxon>
        <taxon>Insecta</taxon>
        <taxon>Pterygota</taxon>
        <taxon>Neoptera</taxon>
        <taxon>Paraneoptera</taxon>
        <taxon>Hemiptera</taxon>
        <taxon>Heteroptera</taxon>
        <taxon>Panheteroptera</taxon>
        <taxon>Cimicomorpha</taxon>
        <taxon>Miridae</taxon>
        <taxon>Dicyphina</taxon>
        <taxon>Nesidiocoris</taxon>
    </lineage>
</organism>
<dbReference type="Gene3D" id="1.10.1450.10">
    <property type="entry name" value="Tetraspanin"/>
    <property type="match status" value="1"/>
</dbReference>
<feature type="transmembrane region" description="Helical" evidence="6">
    <location>
        <begin position="201"/>
        <end position="224"/>
    </location>
</feature>
<reference evidence="7 8" key="1">
    <citation type="submission" date="2023-09" db="EMBL/GenBank/DDBJ databases">
        <title>Nesidiocoris tenuis whole genome shotgun sequence.</title>
        <authorList>
            <person name="Shibata T."/>
            <person name="Shimoda M."/>
            <person name="Kobayashi T."/>
            <person name="Uehara T."/>
        </authorList>
    </citation>
    <scope>NUCLEOTIDE SEQUENCE [LARGE SCALE GENOMIC DNA]</scope>
    <source>
        <strain evidence="7 8">Japan</strain>
    </source>
</reference>
<dbReference type="CDD" id="cd03127">
    <property type="entry name" value="tetraspanin_LEL"/>
    <property type="match status" value="1"/>
</dbReference>
<sequence length="256" mass="28734">MLPFYDINAKLRYIKYCLLLFTFLLVLTGISLVIIGSTINAIYGEFSYFLQIVYFTPATCLVAVGLLIFATSCLGIYGTINQKPCLIASFGAILGLLCVLQLGAGISGNLMTEDLMVNLKHTINSTMYSYPYDKDAGERMDRLQASLFCCGMDSPKDWHKVYGDSRIPISCQATWTDAERYFFSRGCFKVLARVVAETSKILTTCSCVLALMQLFGMAFAFYMAQCLRQQIRARKERKLLVTEQLLYSDNDVTKPV</sequence>
<dbReference type="PRINTS" id="PR00259">
    <property type="entry name" value="TMFOUR"/>
</dbReference>
<evidence type="ECO:0000256" key="1">
    <source>
        <dbReference type="ARBA" id="ARBA00004141"/>
    </source>
</evidence>
<keyword evidence="8" id="KW-1185">Reference proteome</keyword>
<dbReference type="InterPro" id="IPR000301">
    <property type="entry name" value="Tetraspanin_animals"/>
</dbReference>
<evidence type="ECO:0000256" key="6">
    <source>
        <dbReference type="RuleBase" id="RU361218"/>
    </source>
</evidence>
<evidence type="ECO:0000256" key="2">
    <source>
        <dbReference type="ARBA" id="ARBA00006840"/>
    </source>
</evidence>
<keyword evidence="5 6" id="KW-0472">Membrane</keyword>
<dbReference type="InterPro" id="IPR008952">
    <property type="entry name" value="Tetraspanin_EC2_sf"/>
</dbReference>
<comment type="subcellular location">
    <subcellularLocation>
        <location evidence="1 6">Membrane</location>
        <topology evidence="1 6">Multi-pass membrane protein</topology>
    </subcellularLocation>
</comment>
<proteinExistence type="inferred from homology"/>
<dbReference type="PANTHER" id="PTHR19282:SF28">
    <property type="entry name" value="TETRASPANIN"/>
    <property type="match status" value="1"/>
</dbReference>
<evidence type="ECO:0000256" key="4">
    <source>
        <dbReference type="ARBA" id="ARBA00022989"/>
    </source>
</evidence>
<evidence type="ECO:0000256" key="3">
    <source>
        <dbReference type="ARBA" id="ARBA00022692"/>
    </source>
</evidence>
<dbReference type="InterPro" id="IPR018499">
    <property type="entry name" value="Tetraspanin/Peripherin"/>
</dbReference>
<name>A0ABN7AQV4_9HEMI</name>
<dbReference type="PANTHER" id="PTHR19282">
    <property type="entry name" value="TETRASPANIN"/>
    <property type="match status" value="1"/>
</dbReference>
<evidence type="ECO:0000313" key="8">
    <source>
        <dbReference type="Proteomes" id="UP001307889"/>
    </source>
</evidence>
<protein>
    <recommendedName>
        <fullName evidence="6">Tetraspanin</fullName>
    </recommendedName>
</protein>
<dbReference type="SUPFAM" id="SSF48652">
    <property type="entry name" value="Tetraspanin"/>
    <property type="match status" value="1"/>
</dbReference>
<keyword evidence="4 6" id="KW-1133">Transmembrane helix</keyword>
<evidence type="ECO:0000313" key="7">
    <source>
        <dbReference type="EMBL" id="BES94596.1"/>
    </source>
</evidence>